<gene>
    <name evidence="2" type="ordered locus">PSMK_31290</name>
</gene>
<organism evidence="2 3">
    <name type="scientific">Phycisphaera mikurensis (strain NBRC 102666 / KCTC 22515 / FYK2301M01)</name>
    <dbReference type="NCBI Taxonomy" id="1142394"/>
    <lineage>
        <taxon>Bacteria</taxon>
        <taxon>Pseudomonadati</taxon>
        <taxon>Planctomycetota</taxon>
        <taxon>Phycisphaerae</taxon>
        <taxon>Phycisphaerales</taxon>
        <taxon>Phycisphaeraceae</taxon>
        <taxon>Phycisphaera</taxon>
    </lineage>
</organism>
<evidence type="ECO:0000313" key="2">
    <source>
        <dbReference type="EMBL" id="BAM05288.1"/>
    </source>
</evidence>
<accession>I0IJ50</accession>
<dbReference type="eggNOG" id="COG0714">
    <property type="taxonomic scope" value="Bacteria"/>
</dbReference>
<sequence>MRRREAARGRAKVAIGCSCFCNNPRMAIHERVDGRFYQFAERLREDCFAGDGSLFHPGEAVWTLENLQRLHAAYVGGADEGEDDCWTKLANQLEGEPAGVVDLMAEMQFVQTLGANEKVIKPETILEQVERILAARRPAVEVPQEIAASVTIACRNPGQSLHQHRYWQLRFLLEAAIAFKQLDSERRAELLGGPDAWRTFLDAIDVQAAQSMRNHLLHLMFPGAFELIASDGHKQAIEAALAEPEERVPGNVDATLRKIRARLEHEHGRGFEFCDPQIAPLWQKEATGLESARIWKIAPGEGARVWPQWKAGGFASMGWTELGDLTGLTEEQWDLCDVAPPHPGHRGRPAPLPLPNLPRSRGNWRDMVPPLYSADEAEQATSERRLTRPHLPDRHRPRLAARSSRRRWTALAPSWPALLTAARSGVGRIFHNRRSTILALAQSGENATWRRGLGSPPGIGGDIPTEAGRG</sequence>
<dbReference type="AlphaFoldDB" id="I0IJ50"/>
<keyword evidence="3" id="KW-1185">Reference proteome</keyword>
<name>I0IJ50_PHYMF</name>
<feature type="region of interest" description="Disordered" evidence="1">
    <location>
        <begin position="450"/>
        <end position="470"/>
    </location>
</feature>
<dbReference type="Proteomes" id="UP000007881">
    <property type="component" value="Chromosome"/>
</dbReference>
<evidence type="ECO:0000256" key="1">
    <source>
        <dbReference type="SAM" id="MobiDB-lite"/>
    </source>
</evidence>
<dbReference type="KEGG" id="phm:PSMK_31290"/>
<evidence type="ECO:0000313" key="3">
    <source>
        <dbReference type="Proteomes" id="UP000007881"/>
    </source>
</evidence>
<dbReference type="EMBL" id="AP012338">
    <property type="protein sequence ID" value="BAM05288.1"/>
    <property type="molecule type" value="Genomic_DNA"/>
</dbReference>
<protein>
    <submittedName>
        <fullName evidence="2">Uncharacterized protein</fullName>
    </submittedName>
</protein>
<proteinExistence type="predicted"/>
<dbReference type="HOGENOM" id="CLU_581196_0_0_0"/>
<reference evidence="2 3" key="1">
    <citation type="submission" date="2012-02" db="EMBL/GenBank/DDBJ databases">
        <title>Complete genome sequence of Phycisphaera mikurensis NBRC 102666.</title>
        <authorList>
            <person name="Ankai A."/>
            <person name="Hosoyama A."/>
            <person name="Terui Y."/>
            <person name="Sekine M."/>
            <person name="Fukai R."/>
            <person name="Kato Y."/>
            <person name="Nakamura S."/>
            <person name="Yamada-Narita S."/>
            <person name="Kawakoshi A."/>
            <person name="Fukunaga Y."/>
            <person name="Yamazaki S."/>
            <person name="Fujita N."/>
        </authorList>
    </citation>
    <scope>NUCLEOTIDE SEQUENCE [LARGE SCALE GENOMIC DNA]</scope>
    <source>
        <strain evidence="3">NBRC 102666 / KCTC 22515 / FYK2301M01</strain>
    </source>
</reference>
<dbReference type="STRING" id="1142394.PSMK_31290"/>